<feature type="domain" description="HMG box" evidence="12">
    <location>
        <begin position="1050"/>
        <end position="1105"/>
    </location>
</feature>
<feature type="repeat" description="WD" evidence="9">
    <location>
        <begin position="164"/>
        <end position="205"/>
    </location>
</feature>
<dbReference type="STRING" id="75743.A0A401NM71"/>
<evidence type="ECO:0000256" key="5">
    <source>
        <dbReference type="ARBA" id="ARBA00023242"/>
    </source>
</evidence>
<evidence type="ECO:0000256" key="3">
    <source>
        <dbReference type="ARBA" id="ARBA00022737"/>
    </source>
</evidence>
<feature type="compositionally biased region" description="Basic and acidic residues" evidence="11">
    <location>
        <begin position="1128"/>
        <end position="1153"/>
    </location>
</feature>
<dbReference type="OMA" id="KEFRYIY"/>
<dbReference type="PANTHER" id="PTHR19932:SF10">
    <property type="entry name" value="WD REPEAT AND HMG-BOX DNA-BINDING PROTEIN 1"/>
    <property type="match status" value="1"/>
</dbReference>
<evidence type="ECO:0000256" key="11">
    <source>
        <dbReference type="SAM" id="MobiDB-lite"/>
    </source>
</evidence>
<dbReference type="Gene3D" id="1.10.30.10">
    <property type="entry name" value="High mobility group box domain"/>
    <property type="match status" value="1"/>
</dbReference>
<evidence type="ECO:0000256" key="9">
    <source>
        <dbReference type="PROSITE-ProRule" id="PRU00221"/>
    </source>
</evidence>
<dbReference type="CDD" id="cd21993">
    <property type="entry name" value="HMG-box_WDHD1"/>
    <property type="match status" value="1"/>
</dbReference>
<feature type="region of interest" description="Disordered" evidence="11">
    <location>
        <begin position="877"/>
        <end position="914"/>
    </location>
</feature>
<comment type="function">
    <text evidence="6">Core replisome component that acts as a replication initiation factor. Binds directly to the CMG complex and functions as a hub to recruit additional proteins to the replication fork.</text>
</comment>
<dbReference type="Gene3D" id="2.130.10.10">
    <property type="entry name" value="YVTN repeat-like/Quinoprotein amine dehydrogenase"/>
    <property type="match status" value="2"/>
</dbReference>
<dbReference type="GO" id="GO:0000278">
    <property type="term" value="P:mitotic cell cycle"/>
    <property type="evidence" value="ECO:0007669"/>
    <property type="project" value="TreeGrafter"/>
</dbReference>
<evidence type="ECO:0000256" key="7">
    <source>
        <dbReference type="ARBA" id="ARBA00069769"/>
    </source>
</evidence>
<dbReference type="GO" id="GO:0003677">
    <property type="term" value="F:DNA binding"/>
    <property type="evidence" value="ECO:0007669"/>
    <property type="project" value="UniProtKB-UniRule"/>
</dbReference>
<feature type="repeat" description="WD" evidence="9">
    <location>
        <begin position="270"/>
        <end position="299"/>
    </location>
</feature>
<evidence type="ECO:0000256" key="2">
    <source>
        <dbReference type="ARBA" id="ARBA00022574"/>
    </source>
</evidence>
<comment type="caution">
    <text evidence="13">The sequence shown here is derived from an EMBL/GenBank/DDBJ whole genome shotgun (WGS) entry which is preliminary data.</text>
</comment>
<dbReference type="SMART" id="SM00320">
    <property type="entry name" value="WD40"/>
    <property type="match status" value="5"/>
</dbReference>
<keyword evidence="5 10" id="KW-0539">Nucleus</keyword>
<evidence type="ECO:0000259" key="12">
    <source>
        <dbReference type="PROSITE" id="PS50118"/>
    </source>
</evidence>
<dbReference type="GO" id="GO:0003682">
    <property type="term" value="F:chromatin binding"/>
    <property type="evidence" value="ECO:0007669"/>
    <property type="project" value="TreeGrafter"/>
</dbReference>
<dbReference type="EMBL" id="BFAA01007728">
    <property type="protein sequence ID" value="GCB61988.1"/>
    <property type="molecule type" value="Genomic_DNA"/>
</dbReference>
<dbReference type="PROSITE" id="PS50294">
    <property type="entry name" value="WD_REPEATS_REGION"/>
    <property type="match status" value="2"/>
</dbReference>
<feature type="region of interest" description="Disordered" evidence="11">
    <location>
        <begin position="359"/>
        <end position="436"/>
    </location>
</feature>
<dbReference type="Proteomes" id="UP000288216">
    <property type="component" value="Unassembled WGS sequence"/>
</dbReference>
<keyword evidence="3" id="KW-0677">Repeat</keyword>
<proteinExistence type="predicted"/>
<dbReference type="PROSITE" id="PS50082">
    <property type="entry name" value="WD_REPEATS_2"/>
    <property type="match status" value="3"/>
</dbReference>
<dbReference type="GO" id="GO:0005654">
    <property type="term" value="C:nucleoplasm"/>
    <property type="evidence" value="ECO:0007669"/>
    <property type="project" value="UniProtKB-SubCell"/>
</dbReference>
<gene>
    <name evidence="13" type="ORF">scyTo_0014420</name>
</gene>
<comment type="subcellular location">
    <subcellularLocation>
        <location evidence="1">Nucleus</location>
        <location evidence="1">Nucleoplasm</location>
    </subcellularLocation>
</comment>
<keyword evidence="14" id="KW-1185">Reference proteome</keyword>
<dbReference type="InterPro" id="IPR001680">
    <property type="entry name" value="WD40_rpt"/>
</dbReference>
<keyword evidence="2 9" id="KW-0853">WD repeat</keyword>
<dbReference type="InterPro" id="IPR036910">
    <property type="entry name" value="HMG_box_dom_sf"/>
</dbReference>
<dbReference type="InterPro" id="IPR022100">
    <property type="entry name" value="WDHD1/CFT4_beta-prop_2nd"/>
</dbReference>
<dbReference type="SMART" id="SM00398">
    <property type="entry name" value="HMG"/>
    <property type="match status" value="1"/>
</dbReference>
<evidence type="ECO:0000256" key="8">
    <source>
        <dbReference type="ARBA" id="ARBA00080131"/>
    </source>
</evidence>
<dbReference type="InterPro" id="IPR036322">
    <property type="entry name" value="WD40_repeat_dom_sf"/>
</dbReference>
<dbReference type="Pfam" id="PF24815">
    <property type="entry name" value="HMG_WDHD1"/>
    <property type="match status" value="1"/>
</dbReference>
<dbReference type="InterPro" id="IPR048591">
    <property type="entry name" value="WDHD1/CFT4_hel"/>
</dbReference>
<reference evidence="13 14" key="1">
    <citation type="journal article" date="2018" name="Nat. Ecol. Evol.">
        <title>Shark genomes provide insights into elasmobranch evolution and the origin of vertebrates.</title>
        <authorList>
            <person name="Hara Y"/>
            <person name="Yamaguchi K"/>
            <person name="Onimaru K"/>
            <person name="Kadota M"/>
            <person name="Koyanagi M"/>
            <person name="Keeley SD"/>
            <person name="Tatsumi K"/>
            <person name="Tanaka K"/>
            <person name="Motone F"/>
            <person name="Kageyama Y"/>
            <person name="Nozu R"/>
            <person name="Adachi N"/>
            <person name="Nishimura O"/>
            <person name="Nakagawa R"/>
            <person name="Tanegashima C"/>
            <person name="Kiyatake I"/>
            <person name="Matsumoto R"/>
            <person name="Murakumo K"/>
            <person name="Nishida K"/>
            <person name="Terakita A"/>
            <person name="Kuratani S"/>
            <person name="Sato K"/>
            <person name="Hyodo S Kuraku.S."/>
        </authorList>
    </citation>
    <scope>NUCLEOTIDE SEQUENCE [LARGE SCALE GENOMIC DNA]</scope>
</reference>
<accession>A0A401NM71</accession>
<dbReference type="OrthoDB" id="427368at2759"/>
<dbReference type="Pfam" id="PF12341">
    <property type="entry name" value="Mcl1_mid"/>
    <property type="match status" value="1"/>
</dbReference>
<dbReference type="Pfam" id="PF20946">
    <property type="entry name" value="Ctf4_C"/>
    <property type="match status" value="1"/>
</dbReference>
<evidence type="ECO:0000256" key="1">
    <source>
        <dbReference type="ARBA" id="ARBA00004642"/>
    </source>
</evidence>
<dbReference type="GO" id="GO:0006261">
    <property type="term" value="P:DNA-templated DNA replication"/>
    <property type="evidence" value="ECO:0007669"/>
    <property type="project" value="InterPro"/>
</dbReference>
<dbReference type="InterPro" id="IPR019775">
    <property type="entry name" value="WD40_repeat_CS"/>
</dbReference>
<dbReference type="SUPFAM" id="SSF50978">
    <property type="entry name" value="WD40 repeat-like"/>
    <property type="match status" value="1"/>
</dbReference>
<protein>
    <recommendedName>
        <fullName evidence="7">WD repeat and HMG-box DNA-binding protein 1</fullName>
    </recommendedName>
    <alternativeName>
        <fullName evidence="8">Acidic nucleoplasmic DNA-binding protein 1</fullName>
    </alternativeName>
</protein>
<feature type="repeat" description="WD" evidence="9">
    <location>
        <begin position="41"/>
        <end position="73"/>
    </location>
</feature>
<sequence>MLIRFHLRIGLTFGELDAIPATTDSARIKQPKMPAERKPMRYAHPDGYTDVCFDENGRFIVTGGSDGDIRIWENLDDDDPKSINVGEKVYSLALRNGMLVTTVSNNVVQVHSFPEGSPDGILTRFTAEANHVVFNKAGTSVAAGSSDFMVKIIETKDNSQQKTIRGHEGPILSVAFDPKDLFLASSSCDGSVCVWKIADQTLVASWPLLTKFNEVSRATSLCRLEWQPRIGKFLAVPVEKVVKLFERDTWENTDNLSDDSILMPLSVTTWSPCGGYVAAGSIDGSMVVWNVETRKCVGSFKHEKAYRICAMAWHPSKGNIAYTDAEGNLGLLEGVLANAGSKELASHSTAATLDDLFDEEDGDLSTKGMNLSPPSSIRHPLMGEDDDDGEDDDVMGIVNRSRHNRAIEDDNSHDIGSPTHLDKLDDDDDDNGQASSARAAPVIAAYSGPVPTPQQKPFQPCSTPSHLLHRFMVWNSTGIIRCYSDEQDNAVDVEFHDTSVHHAIHLSNILNHTMADLSQEAVLLACVKTDELPSTLQCIHFNSRDTNKEWMVDMPNDECIEAICLGQGWAAVSTNAQIVRIFSIGGVQKELFSLMGPVVSMTGHGEQLLISYHRGTGFDGDQCLGVQLMELGRRNRQIVQGAPLPLNKRSYLMWQGFSAEGTPAFADSDGIVRMLNRSLGNTWIPISNTRDHCKGNSDYYWVVGIHENPQQLRCIPCKGSRFPPTLPRPTVTILPLKLPYCQTSSEKGQMEEQYWRSVLFHNHFDYLAENNYEFDETAKHQALKEQQELLMKMFALSCKVEREFRCEELSEFMTQNVLNLAIKYASRSKRLTLAQRLSNVAQEKAAALLTIQDEDDDFQAEPKAGYRRPVAKWNSPHVQPATESCVGKEDGSEEGVQNCEKENGNNELDPEEAPCAKRRLNPFNKDHISTEIITPKSVTLTNSMLARSNPFKVTSGGISPALAGGQARNTNILDSMTKIGKKSSNNNSQSANNEKSLVLKPLVSKSKAKQTQATLFQSTIPKSSSKTVEGKAIEARPIQSIIPDNKNTENKKPKTGFQLWLEESREDIVAESPDLTEEEIIKEGMNRFRILSSEERKAWTERAKRSGNINNILDAEDVQKRKRVEELCENDAENKKGNSEEPESLTKKQKQEHVSTTSKLAAFAFKKD</sequence>
<evidence type="ECO:0000256" key="4">
    <source>
        <dbReference type="ARBA" id="ARBA00023125"/>
    </source>
</evidence>
<dbReference type="GO" id="GO:0006281">
    <property type="term" value="P:DNA repair"/>
    <property type="evidence" value="ECO:0007669"/>
    <property type="project" value="TreeGrafter"/>
</dbReference>
<feature type="region of interest" description="Disordered" evidence="11">
    <location>
        <begin position="1128"/>
        <end position="1156"/>
    </location>
</feature>
<organism evidence="13 14">
    <name type="scientific">Scyliorhinus torazame</name>
    <name type="common">Cloudy catshark</name>
    <name type="synonym">Catulus torazame</name>
    <dbReference type="NCBI Taxonomy" id="75743"/>
    <lineage>
        <taxon>Eukaryota</taxon>
        <taxon>Metazoa</taxon>
        <taxon>Chordata</taxon>
        <taxon>Craniata</taxon>
        <taxon>Vertebrata</taxon>
        <taxon>Chondrichthyes</taxon>
        <taxon>Elasmobranchii</taxon>
        <taxon>Galeomorphii</taxon>
        <taxon>Galeoidea</taxon>
        <taxon>Carcharhiniformes</taxon>
        <taxon>Scyliorhinidae</taxon>
        <taxon>Scyliorhinus</taxon>
    </lineage>
</organism>
<feature type="DNA-binding region" description="HMG box" evidence="10">
    <location>
        <begin position="1050"/>
        <end position="1105"/>
    </location>
</feature>
<dbReference type="InterPro" id="IPR055339">
    <property type="entry name" value="HMG-box_WDHD1"/>
</dbReference>
<dbReference type="InterPro" id="IPR009071">
    <property type="entry name" value="HMG_box_dom"/>
</dbReference>
<dbReference type="GO" id="GO:0043596">
    <property type="term" value="C:nuclear replication fork"/>
    <property type="evidence" value="ECO:0007669"/>
    <property type="project" value="TreeGrafter"/>
</dbReference>
<feature type="compositionally biased region" description="Acidic residues" evidence="11">
    <location>
        <begin position="383"/>
        <end position="394"/>
    </location>
</feature>
<dbReference type="Pfam" id="PF24817">
    <property type="entry name" value="WD40_WDHD1_1st"/>
    <property type="match status" value="1"/>
</dbReference>
<dbReference type="AlphaFoldDB" id="A0A401NM71"/>
<evidence type="ECO:0000313" key="13">
    <source>
        <dbReference type="EMBL" id="GCB61988.1"/>
    </source>
</evidence>
<dbReference type="PROSITE" id="PS00678">
    <property type="entry name" value="WD_REPEATS_1"/>
    <property type="match status" value="1"/>
</dbReference>
<name>A0A401NM71_SCYTO</name>
<dbReference type="FunFam" id="1.10.30.10:FF:000028">
    <property type="entry name" value="WD repeat and HMG-box DNA-binding protein 1"/>
    <property type="match status" value="1"/>
</dbReference>
<dbReference type="InterPro" id="IPR015943">
    <property type="entry name" value="WD40/YVTN_repeat-like_dom_sf"/>
</dbReference>
<evidence type="ECO:0000256" key="10">
    <source>
        <dbReference type="PROSITE-ProRule" id="PRU00267"/>
    </source>
</evidence>
<dbReference type="SUPFAM" id="SSF47095">
    <property type="entry name" value="HMG-box"/>
    <property type="match status" value="1"/>
</dbReference>
<evidence type="ECO:0000313" key="14">
    <source>
        <dbReference type="Proteomes" id="UP000288216"/>
    </source>
</evidence>
<dbReference type="InterPro" id="IPR057646">
    <property type="entry name" value="WD40_WDHD1_1st"/>
</dbReference>
<dbReference type="PANTHER" id="PTHR19932">
    <property type="entry name" value="WD REPEAT AND HMG-BOX DNA BINDING PROTEIN"/>
    <property type="match status" value="1"/>
</dbReference>
<evidence type="ECO:0000256" key="6">
    <source>
        <dbReference type="ARBA" id="ARBA00056293"/>
    </source>
</evidence>
<dbReference type="PROSITE" id="PS50118">
    <property type="entry name" value="HMG_BOX_2"/>
    <property type="match status" value="1"/>
</dbReference>
<keyword evidence="4 10" id="KW-0238">DNA-binding</keyword>